<dbReference type="InterPro" id="IPR019613">
    <property type="entry name" value="DUF4198"/>
</dbReference>
<sequence>MFKSSKLLKLALIFGLTTTPVMAHQVLTEDLGSNKYEVKFWAHDGYQAYQPEQLIQVKGYDEALNEVRTGIRYNRGTEKAPEVLTEKTAALMVSVYDAGYWVDSNAGFVVGDKIEAEGIVFGAISSIKMGKTYYEWNEKMLAPLGLKYEVIALSDVTKLKKGDYLSVLVLKDGKPASGVAFENNTDSLSEETNEFGIAYLPVNFDGLNILASTFEEPLFNDPKAETLFIQSSISFWVK</sequence>
<feature type="chain" id="PRO_5016589984" evidence="1">
    <location>
        <begin position="24"/>
        <end position="238"/>
    </location>
</feature>
<dbReference type="Proteomes" id="UP000254603">
    <property type="component" value="Unassembled WGS sequence"/>
</dbReference>
<evidence type="ECO:0000256" key="1">
    <source>
        <dbReference type="SAM" id="SignalP"/>
    </source>
</evidence>
<evidence type="ECO:0000313" key="4">
    <source>
        <dbReference type="Proteomes" id="UP000254603"/>
    </source>
</evidence>
<evidence type="ECO:0000313" key="2">
    <source>
        <dbReference type="EMBL" id="QPT40758.1"/>
    </source>
</evidence>
<accession>A0A378XCT7</accession>
<dbReference type="AlphaFoldDB" id="A0A378XCT7"/>
<dbReference type="OrthoDB" id="8205113at2"/>
<name>A0A378XCT7_9BURK</name>
<keyword evidence="1" id="KW-0732">Signal</keyword>
<organism evidence="3 4">
    <name type="scientific">Oligella ureolytica</name>
    <dbReference type="NCBI Taxonomy" id="90244"/>
    <lineage>
        <taxon>Bacteria</taxon>
        <taxon>Pseudomonadati</taxon>
        <taxon>Pseudomonadota</taxon>
        <taxon>Betaproteobacteria</taxon>
        <taxon>Burkholderiales</taxon>
        <taxon>Alcaligenaceae</taxon>
        <taxon>Oligella</taxon>
    </lineage>
</organism>
<dbReference type="RefSeq" id="WP_018575251.1">
    <property type="nucleotide sequence ID" value="NZ_CP065725.1"/>
</dbReference>
<evidence type="ECO:0000313" key="5">
    <source>
        <dbReference type="Proteomes" id="UP000594903"/>
    </source>
</evidence>
<dbReference type="EMBL" id="UGSB01000001">
    <property type="protein sequence ID" value="SUA52652.1"/>
    <property type="molecule type" value="Genomic_DNA"/>
</dbReference>
<evidence type="ECO:0000313" key="3">
    <source>
        <dbReference type="EMBL" id="SUA52652.1"/>
    </source>
</evidence>
<feature type="signal peptide" evidence="1">
    <location>
        <begin position="1"/>
        <end position="23"/>
    </location>
</feature>
<dbReference type="Proteomes" id="UP000594903">
    <property type="component" value="Chromosome"/>
</dbReference>
<reference evidence="3 4" key="1">
    <citation type="submission" date="2018-06" db="EMBL/GenBank/DDBJ databases">
        <authorList>
            <consortium name="Pathogen Informatics"/>
            <person name="Doyle S."/>
        </authorList>
    </citation>
    <scope>NUCLEOTIDE SEQUENCE [LARGE SCALE GENOMIC DNA]</scope>
    <source>
        <strain evidence="3 4">NCTC11997</strain>
    </source>
</reference>
<keyword evidence="5" id="KW-1185">Reference proteome</keyword>
<keyword evidence="3" id="KW-0472">Membrane</keyword>
<dbReference type="EMBL" id="CP065725">
    <property type="protein sequence ID" value="QPT40758.1"/>
    <property type="molecule type" value="Genomic_DNA"/>
</dbReference>
<keyword evidence="3" id="KW-0812">Transmembrane</keyword>
<reference evidence="2 5" key="2">
    <citation type="submission" date="2020-12" db="EMBL/GenBank/DDBJ databases">
        <title>FDA dAtabase for Regulatory Grade micrObial Sequences (FDA-ARGOS): Supporting development and validation of Infectious Disease Dx tests.</title>
        <authorList>
            <person name="Sproer C."/>
            <person name="Gronow S."/>
            <person name="Severitt S."/>
            <person name="Schroder I."/>
            <person name="Tallon L."/>
            <person name="Sadzewicz L."/>
            <person name="Zhao X."/>
            <person name="Boylan J."/>
            <person name="Ott S."/>
            <person name="Bowen H."/>
            <person name="Vavikolanu K."/>
            <person name="Mehta A."/>
            <person name="Aluvathingal J."/>
            <person name="Nadendla S."/>
            <person name="Lowell S."/>
            <person name="Myers T."/>
            <person name="Yan Y."/>
            <person name="Sichtig H."/>
        </authorList>
    </citation>
    <scope>NUCLEOTIDE SEQUENCE [LARGE SCALE GENOMIC DNA]</scope>
    <source>
        <strain evidence="2 5">FDAARGOS_872</strain>
    </source>
</reference>
<gene>
    <name evidence="2" type="ORF">I6G29_04060</name>
    <name evidence="3" type="ORF">NCTC11997_00863</name>
</gene>
<dbReference type="STRING" id="1122619.GCA_000373745_02067"/>
<proteinExistence type="predicted"/>
<dbReference type="Pfam" id="PF10670">
    <property type="entry name" value="DUF4198"/>
    <property type="match status" value="1"/>
</dbReference>
<protein>
    <submittedName>
        <fullName evidence="2">DUF4198 domain-containing protein</fullName>
    </submittedName>
    <submittedName>
        <fullName evidence="3">Nickel uptake substrate-specific transmembrane region</fullName>
    </submittedName>
</protein>